<evidence type="ECO:0000313" key="1">
    <source>
        <dbReference type="EMBL" id="MFC0212476.1"/>
    </source>
</evidence>
<dbReference type="RefSeq" id="WP_377469656.1">
    <property type="nucleotide sequence ID" value="NZ_JBHLWN010000031.1"/>
</dbReference>
<accession>A0ABV6DIK2</accession>
<dbReference type="Proteomes" id="UP001589776">
    <property type="component" value="Unassembled WGS sequence"/>
</dbReference>
<name>A0ABV6DIK2_9BACL</name>
<evidence type="ECO:0000313" key="2">
    <source>
        <dbReference type="Proteomes" id="UP001589776"/>
    </source>
</evidence>
<comment type="caution">
    <text evidence="1">The sequence shown here is derived from an EMBL/GenBank/DDBJ whole genome shotgun (WGS) entry which is preliminary data.</text>
</comment>
<reference evidence="1 2" key="1">
    <citation type="submission" date="2024-09" db="EMBL/GenBank/DDBJ databases">
        <authorList>
            <person name="Sun Q."/>
            <person name="Mori K."/>
        </authorList>
    </citation>
    <scope>NUCLEOTIDE SEQUENCE [LARGE SCALE GENOMIC DNA]</scope>
    <source>
        <strain evidence="1 2">CCM 7759</strain>
    </source>
</reference>
<protein>
    <submittedName>
        <fullName evidence="1">Uncharacterized protein</fullName>
    </submittedName>
</protein>
<organism evidence="1 2">
    <name type="scientific">Paenibacillus chartarius</name>
    <dbReference type="NCBI Taxonomy" id="747481"/>
    <lineage>
        <taxon>Bacteria</taxon>
        <taxon>Bacillati</taxon>
        <taxon>Bacillota</taxon>
        <taxon>Bacilli</taxon>
        <taxon>Bacillales</taxon>
        <taxon>Paenibacillaceae</taxon>
        <taxon>Paenibacillus</taxon>
    </lineage>
</organism>
<proteinExistence type="predicted"/>
<gene>
    <name evidence="1" type="ORF">ACFFK0_08375</name>
</gene>
<keyword evidence="2" id="KW-1185">Reference proteome</keyword>
<sequence>MAKIIFKQLHEAIYNVRRKLQSNPLVDGEAKRLEERRYAALMEIAEYTSTQNFLTHKSVKNKIRFFFNNNYNYKLTAEHFKCPLNNIESTVSYAGKCLEKRIGRDTIRLIEQAQTQDALDAAMLQFRIGINPTGNQSMFVGDLSKWLPKPSNMGFRDLSEFRMEMRLLFFFSIAYFKECFAEVDQKRLAHLLYILQSTDNAHVMERQVLYRLLQGEYQNFVEAWEAWTSLEEKSPFAKEEDTTAISQ</sequence>
<dbReference type="EMBL" id="JBHLWN010000031">
    <property type="protein sequence ID" value="MFC0212476.1"/>
    <property type="molecule type" value="Genomic_DNA"/>
</dbReference>